<feature type="active site" description="Tele-AMP-histidine intermediate" evidence="1">
    <location>
        <position position="101"/>
    </location>
</feature>
<dbReference type="InterPro" id="IPR036265">
    <property type="entry name" value="HIT-like_sf"/>
</dbReference>
<comment type="caution">
    <text evidence="2">Lacks conserved residue(s) required for the propagation of feature annotation.</text>
</comment>
<evidence type="ECO:0000313" key="5">
    <source>
        <dbReference type="Proteomes" id="UP000018680"/>
    </source>
</evidence>
<dbReference type="Pfam" id="PF01230">
    <property type="entry name" value="HIT"/>
    <property type="match status" value="1"/>
</dbReference>
<dbReference type="GO" id="GO:0016787">
    <property type="term" value="F:hydrolase activity"/>
    <property type="evidence" value="ECO:0007669"/>
    <property type="project" value="UniProtKB-KW"/>
</dbReference>
<dbReference type="PANTHER" id="PTHR23089">
    <property type="entry name" value="HISTIDINE TRIAD HIT PROTEIN"/>
    <property type="match status" value="1"/>
</dbReference>
<dbReference type="STRING" id="1307761.L21SP2_0166"/>
<dbReference type="HOGENOM" id="CLU_056776_8_1_12"/>
<dbReference type="InterPro" id="IPR011146">
    <property type="entry name" value="HIT-like"/>
</dbReference>
<dbReference type="OrthoDB" id="9784774at2"/>
<dbReference type="EMBL" id="CP006939">
    <property type="protein sequence ID" value="AHC13610.1"/>
    <property type="molecule type" value="Genomic_DNA"/>
</dbReference>
<dbReference type="eggNOG" id="COG0537">
    <property type="taxonomic scope" value="Bacteria"/>
</dbReference>
<accession>V5WDD3</accession>
<reference evidence="4 5" key="1">
    <citation type="journal article" date="2015" name="Stand. Genomic Sci.">
        <title>Complete genome sequence and description of Salinispira pacifica gen. nov., sp. nov., a novel spirochaete isolated form a hypersaline microbial mat.</title>
        <authorList>
            <person name="Ben Hania W."/>
            <person name="Joseph M."/>
            <person name="Schumann P."/>
            <person name="Bunk B."/>
            <person name="Fiebig A."/>
            <person name="Sproer C."/>
            <person name="Klenk H.P."/>
            <person name="Fardeau M.L."/>
            <person name="Spring S."/>
        </authorList>
    </citation>
    <scope>NUCLEOTIDE SEQUENCE [LARGE SCALE GENOMIC DNA]</scope>
    <source>
        <strain evidence="4 5">L21-RPul-D2</strain>
    </source>
</reference>
<evidence type="ECO:0000259" key="3">
    <source>
        <dbReference type="PROSITE" id="PS51084"/>
    </source>
</evidence>
<keyword evidence="5" id="KW-1185">Reference proteome</keyword>
<name>V5WDD3_9SPIO</name>
<evidence type="ECO:0000313" key="4">
    <source>
        <dbReference type="EMBL" id="AHC13610.1"/>
    </source>
</evidence>
<evidence type="ECO:0000256" key="1">
    <source>
        <dbReference type="PIRSR" id="PIRSR601310-1"/>
    </source>
</evidence>
<protein>
    <submittedName>
        <fullName evidence="4">HIT family hydrolase</fullName>
    </submittedName>
</protein>
<dbReference type="RefSeq" id="WP_024266543.1">
    <property type="nucleotide sequence ID" value="NC_023035.1"/>
</dbReference>
<sequence>MEEPTIFEKIISGDIPADIVLDGEGFLAFRDINPQAPEHVLVIPKTKIRGIHELNLLDAETLYAFMQGIRKTALHLGLEEGGYRVVFNTGKDAQQSVDYIHAHILGGRAMTWPPG</sequence>
<dbReference type="AlphaFoldDB" id="V5WDD3"/>
<evidence type="ECO:0000256" key="2">
    <source>
        <dbReference type="PROSITE-ProRule" id="PRU00464"/>
    </source>
</evidence>
<dbReference type="PROSITE" id="PS51084">
    <property type="entry name" value="HIT_2"/>
    <property type="match status" value="1"/>
</dbReference>
<feature type="domain" description="HIT" evidence="3">
    <location>
        <begin position="6"/>
        <end position="115"/>
    </location>
</feature>
<dbReference type="KEGG" id="slr:L21SP2_0166"/>
<organism evidence="4 5">
    <name type="scientific">Salinispira pacifica</name>
    <dbReference type="NCBI Taxonomy" id="1307761"/>
    <lineage>
        <taxon>Bacteria</taxon>
        <taxon>Pseudomonadati</taxon>
        <taxon>Spirochaetota</taxon>
        <taxon>Spirochaetia</taxon>
        <taxon>Spirochaetales</taxon>
        <taxon>Spirochaetaceae</taxon>
        <taxon>Salinispira</taxon>
    </lineage>
</organism>
<gene>
    <name evidence="4" type="ORF">L21SP2_0166</name>
</gene>
<dbReference type="SUPFAM" id="SSF54197">
    <property type="entry name" value="HIT-like"/>
    <property type="match status" value="1"/>
</dbReference>
<dbReference type="InterPro" id="IPR001310">
    <property type="entry name" value="Histidine_triad_HIT"/>
</dbReference>
<dbReference type="Gene3D" id="3.30.428.10">
    <property type="entry name" value="HIT-like"/>
    <property type="match status" value="1"/>
</dbReference>
<proteinExistence type="predicted"/>
<dbReference type="PATRIC" id="fig|1307761.3.peg.167"/>
<keyword evidence="4" id="KW-0378">Hydrolase</keyword>
<dbReference type="PRINTS" id="PR00332">
    <property type="entry name" value="HISTRIAD"/>
</dbReference>
<dbReference type="Proteomes" id="UP000018680">
    <property type="component" value="Chromosome"/>
</dbReference>